<evidence type="ECO:0000256" key="1">
    <source>
        <dbReference type="SAM" id="MobiDB-lite"/>
    </source>
</evidence>
<protein>
    <submittedName>
        <fullName evidence="2">Uncharacterized protein</fullName>
    </submittedName>
</protein>
<dbReference type="AlphaFoldDB" id="X1GQJ3"/>
<feature type="non-terminal residue" evidence="2">
    <location>
        <position position="39"/>
    </location>
</feature>
<organism evidence="2">
    <name type="scientific">marine sediment metagenome</name>
    <dbReference type="NCBI Taxonomy" id="412755"/>
    <lineage>
        <taxon>unclassified sequences</taxon>
        <taxon>metagenomes</taxon>
        <taxon>ecological metagenomes</taxon>
    </lineage>
</organism>
<gene>
    <name evidence="2" type="ORF">S03H2_28931</name>
</gene>
<proteinExistence type="predicted"/>
<dbReference type="EMBL" id="BARU01017438">
    <property type="protein sequence ID" value="GAH60156.1"/>
    <property type="molecule type" value="Genomic_DNA"/>
</dbReference>
<reference evidence="2" key="1">
    <citation type="journal article" date="2014" name="Front. Microbiol.">
        <title>High frequency of phylogenetically diverse reductive dehalogenase-homologous genes in deep subseafloor sedimentary metagenomes.</title>
        <authorList>
            <person name="Kawai M."/>
            <person name="Futagami T."/>
            <person name="Toyoda A."/>
            <person name="Takaki Y."/>
            <person name="Nishi S."/>
            <person name="Hori S."/>
            <person name="Arai W."/>
            <person name="Tsubouchi T."/>
            <person name="Morono Y."/>
            <person name="Uchiyama I."/>
            <person name="Ito T."/>
            <person name="Fujiyama A."/>
            <person name="Inagaki F."/>
            <person name="Takami H."/>
        </authorList>
    </citation>
    <scope>NUCLEOTIDE SEQUENCE</scope>
    <source>
        <strain evidence="2">Expedition CK06-06</strain>
    </source>
</reference>
<name>X1GQJ3_9ZZZZ</name>
<accession>X1GQJ3</accession>
<feature type="region of interest" description="Disordered" evidence="1">
    <location>
        <begin position="1"/>
        <end position="23"/>
    </location>
</feature>
<comment type="caution">
    <text evidence="2">The sequence shown here is derived from an EMBL/GenBank/DDBJ whole genome shotgun (WGS) entry which is preliminary data.</text>
</comment>
<evidence type="ECO:0000313" key="2">
    <source>
        <dbReference type="EMBL" id="GAH60156.1"/>
    </source>
</evidence>
<sequence length="39" mass="3992">MARGSKASIGISAPTLHGINSGSKIGVMSEFDELSEIAE</sequence>